<comment type="caution">
    <text evidence="2">The sequence shown here is derived from an EMBL/GenBank/DDBJ whole genome shotgun (WGS) entry which is preliminary data.</text>
</comment>
<evidence type="ECO:0000313" key="3">
    <source>
        <dbReference type="Proteomes" id="UP001437256"/>
    </source>
</evidence>
<feature type="compositionally biased region" description="Pro residues" evidence="1">
    <location>
        <begin position="22"/>
        <end position="32"/>
    </location>
</feature>
<feature type="compositionally biased region" description="Low complexity" evidence="1">
    <location>
        <begin position="57"/>
        <end position="72"/>
    </location>
</feature>
<dbReference type="Proteomes" id="UP001437256">
    <property type="component" value="Unassembled WGS sequence"/>
</dbReference>
<organism evidence="2 3">
    <name type="scientific">Marasmius tenuissimus</name>
    <dbReference type="NCBI Taxonomy" id="585030"/>
    <lineage>
        <taxon>Eukaryota</taxon>
        <taxon>Fungi</taxon>
        <taxon>Dikarya</taxon>
        <taxon>Basidiomycota</taxon>
        <taxon>Agaricomycotina</taxon>
        <taxon>Agaricomycetes</taxon>
        <taxon>Agaricomycetidae</taxon>
        <taxon>Agaricales</taxon>
        <taxon>Marasmiineae</taxon>
        <taxon>Marasmiaceae</taxon>
        <taxon>Marasmius</taxon>
    </lineage>
</organism>
<protein>
    <submittedName>
        <fullName evidence="2">Uncharacterized protein</fullName>
    </submittedName>
</protein>
<accession>A0ABR2ZD99</accession>
<gene>
    <name evidence="2" type="ORF">AAF712_013964</name>
</gene>
<keyword evidence="3" id="KW-1185">Reference proteome</keyword>
<feature type="region of interest" description="Disordered" evidence="1">
    <location>
        <begin position="1"/>
        <end position="104"/>
    </location>
</feature>
<evidence type="ECO:0000256" key="1">
    <source>
        <dbReference type="SAM" id="MobiDB-lite"/>
    </source>
</evidence>
<dbReference type="EMBL" id="JBBXMP010000237">
    <property type="protein sequence ID" value="KAL0059278.1"/>
    <property type="molecule type" value="Genomic_DNA"/>
</dbReference>
<sequence length="137" mass="15163">MHTVIAFKPESAAEPVSTSKPTPTPAVPPPESTPTTADPEEEKRRKRAGRFGIQYQPARTAPTPKSTTTTPPVDEDKLKSSKKRASPQPPTEETDRKKKRAEKFGVETGVVDVDEEEEGGEGEEVWYKGLVRFLYLL</sequence>
<name>A0ABR2ZD99_9AGAR</name>
<reference evidence="2 3" key="1">
    <citation type="submission" date="2024-05" db="EMBL/GenBank/DDBJ databases">
        <title>A draft genome resource for the thread blight pathogen Marasmius tenuissimus strain MS-2.</title>
        <authorList>
            <person name="Yulfo-Soto G.E."/>
            <person name="Baruah I.K."/>
            <person name="Amoako-Attah I."/>
            <person name="Bukari Y."/>
            <person name="Meinhardt L.W."/>
            <person name="Bailey B.A."/>
            <person name="Cohen S.P."/>
        </authorList>
    </citation>
    <scope>NUCLEOTIDE SEQUENCE [LARGE SCALE GENOMIC DNA]</scope>
    <source>
        <strain evidence="2 3">MS-2</strain>
    </source>
</reference>
<proteinExistence type="predicted"/>
<evidence type="ECO:0000313" key="2">
    <source>
        <dbReference type="EMBL" id="KAL0059278.1"/>
    </source>
</evidence>